<evidence type="ECO:0000256" key="1">
    <source>
        <dbReference type="ARBA" id="ARBA00022801"/>
    </source>
</evidence>
<accession>A0ABW5CJ02</accession>
<dbReference type="PANTHER" id="PTHR48081">
    <property type="entry name" value="AB HYDROLASE SUPERFAMILY PROTEIN C4A8.06C"/>
    <property type="match status" value="1"/>
</dbReference>
<dbReference type="Gene3D" id="3.40.50.1820">
    <property type="entry name" value="alpha/beta hydrolase"/>
    <property type="match status" value="1"/>
</dbReference>
<organism evidence="3 4">
    <name type="scientific">Aureimonas populi</name>
    <dbReference type="NCBI Taxonomy" id="1701758"/>
    <lineage>
        <taxon>Bacteria</taxon>
        <taxon>Pseudomonadati</taxon>
        <taxon>Pseudomonadota</taxon>
        <taxon>Alphaproteobacteria</taxon>
        <taxon>Hyphomicrobiales</taxon>
        <taxon>Aurantimonadaceae</taxon>
        <taxon>Aureimonas</taxon>
    </lineage>
</organism>
<reference evidence="4" key="1">
    <citation type="journal article" date="2019" name="Int. J. Syst. Evol. Microbiol.">
        <title>The Global Catalogue of Microorganisms (GCM) 10K type strain sequencing project: providing services to taxonomists for standard genome sequencing and annotation.</title>
        <authorList>
            <consortium name="The Broad Institute Genomics Platform"/>
            <consortium name="The Broad Institute Genome Sequencing Center for Infectious Disease"/>
            <person name="Wu L."/>
            <person name="Ma J."/>
        </authorList>
    </citation>
    <scope>NUCLEOTIDE SEQUENCE [LARGE SCALE GENOMIC DNA]</scope>
    <source>
        <strain evidence="4">ZS-35-S2</strain>
    </source>
</reference>
<evidence type="ECO:0000259" key="2">
    <source>
        <dbReference type="Pfam" id="PF07859"/>
    </source>
</evidence>
<dbReference type="InterPro" id="IPR029058">
    <property type="entry name" value="AB_hydrolase_fold"/>
</dbReference>
<evidence type="ECO:0000313" key="4">
    <source>
        <dbReference type="Proteomes" id="UP001597371"/>
    </source>
</evidence>
<keyword evidence="4" id="KW-1185">Reference proteome</keyword>
<comment type="caution">
    <text evidence="3">The sequence shown here is derived from an EMBL/GenBank/DDBJ whole genome shotgun (WGS) entry which is preliminary data.</text>
</comment>
<proteinExistence type="predicted"/>
<feature type="domain" description="Alpha/beta hydrolase fold-3" evidence="2">
    <location>
        <begin position="77"/>
        <end position="288"/>
    </location>
</feature>
<dbReference type="PANTHER" id="PTHR48081:SF8">
    <property type="entry name" value="ALPHA_BETA HYDROLASE FOLD-3 DOMAIN-CONTAINING PROTEIN-RELATED"/>
    <property type="match status" value="1"/>
</dbReference>
<gene>
    <name evidence="3" type="ORF">ACFSKQ_06830</name>
</gene>
<protein>
    <submittedName>
        <fullName evidence="3">Alpha/beta hydrolase</fullName>
    </submittedName>
</protein>
<dbReference type="GO" id="GO:0016787">
    <property type="term" value="F:hydrolase activity"/>
    <property type="evidence" value="ECO:0007669"/>
    <property type="project" value="UniProtKB-KW"/>
</dbReference>
<sequence length="312" mass="33072">MDTLHLVDPEMRDIVAQFPPLAPTRESLPALRKAVVGLYPPADTPFEERHIPGPEGAPEVRVLVHRPPVDGHAPPAILYLHGGGFIAGTPDMMAADNAKLAREQGAVVVAVQYRLAPETVFPGPVEDCYAALRWMEAEADALGIDPTRIVIFGQSAGGGLAAATALLARDRGGPALKAQFLLYPMLDERTGTPEAPIDNPVTGAFGWTRESNRFGWSALRGEAVPSSESLPYFSPAEADDLSGLPPTFVAVGSLDLFLEESLAYAQRLSRVGVPIEAHVYPGAIHGFDMFAGANADSFRVAFGAALARALAC</sequence>
<dbReference type="RefSeq" id="WP_209736685.1">
    <property type="nucleotide sequence ID" value="NZ_CP072611.1"/>
</dbReference>
<dbReference type="InterPro" id="IPR050300">
    <property type="entry name" value="GDXG_lipolytic_enzyme"/>
</dbReference>
<dbReference type="Pfam" id="PF07859">
    <property type="entry name" value="Abhydrolase_3"/>
    <property type="match status" value="1"/>
</dbReference>
<dbReference type="Proteomes" id="UP001597371">
    <property type="component" value="Unassembled WGS sequence"/>
</dbReference>
<name>A0ABW5CJ02_9HYPH</name>
<evidence type="ECO:0000313" key="3">
    <source>
        <dbReference type="EMBL" id="MFD2237180.1"/>
    </source>
</evidence>
<dbReference type="EMBL" id="JBHUIJ010000006">
    <property type="protein sequence ID" value="MFD2237180.1"/>
    <property type="molecule type" value="Genomic_DNA"/>
</dbReference>
<keyword evidence="1 3" id="KW-0378">Hydrolase</keyword>
<dbReference type="SUPFAM" id="SSF53474">
    <property type="entry name" value="alpha/beta-Hydrolases"/>
    <property type="match status" value="1"/>
</dbReference>
<dbReference type="InterPro" id="IPR013094">
    <property type="entry name" value="AB_hydrolase_3"/>
</dbReference>